<evidence type="ECO:0000256" key="5">
    <source>
        <dbReference type="ARBA" id="ARBA00023172"/>
    </source>
</evidence>
<organism evidence="12 13">
    <name type="scientific">Helobdella robusta</name>
    <name type="common">Californian leech</name>
    <dbReference type="NCBI Taxonomy" id="6412"/>
    <lineage>
        <taxon>Eukaryota</taxon>
        <taxon>Metazoa</taxon>
        <taxon>Spiralia</taxon>
        <taxon>Lophotrochozoa</taxon>
        <taxon>Annelida</taxon>
        <taxon>Clitellata</taxon>
        <taxon>Hirudinea</taxon>
        <taxon>Rhynchobdellida</taxon>
        <taxon>Glossiphoniidae</taxon>
        <taxon>Helobdella</taxon>
    </lineage>
</organism>
<keyword evidence="5" id="KW-0233">DNA recombination</keyword>
<dbReference type="EMBL" id="KB096324">
    <property type="protein sequence ID" value="ESO06399.1"/>
    <property type="molecule type" value="Genomic_DNA"/>
</dbReference>
<dbReference type="Proteomes" id="UP000015101">
    <property type="component" value="Unassembled WGS sequence"/>
</dbReference>
<keyword evidence="4 8" id="KW-0175">Coiled coil</keyword>
<dbReference type="InterPro" id="IPR040661">
    <property type="entry name" value="LZ3wCH"/>
</dbReference>
<dbReference type="GO" id="GO:0003690">
    <property type="term" value="F:double-stranded DNA binding"/>
    <property type="evidence" value="ECO:0000318"/>
    <property type="project" value="GO_Central"/>
</dbReference>
<dbReference type="GO" id="GO:0000709">
    <property type="term" value="P:meiotic joint molecule formation"/>
    <property type="evidence" value="ECO:0000318"/>
    <property type="project" value="GO_Central"/>
</dbReference>
<dbReference type="RefSeq" id="XP_009015767.1">
    <property type="nucleotide sequence ID" value="XM_009017519.1"/>
</dbReference>
<evidence type="ECO:0000256" key="3">
    <source>
        <dbReference type="ARBA" id="ARBA00016093"/>
    </source>
</evidence>
<accession>T1FXU5</accession>
<dbReference type="OMA" id="QKYHREW"/>
<dbReference type="GO" id="GO:0007129">
    <property type="term" value="P:homologous chromosome pairing at meiosis"/>
    <property type="evidence" value="ECO:0000318"/>
    <property type="project" value="GO_Central"/>
</dbReference>
<dbReference type="GeneID" id="20213643"/>
<evidence type="ECO:0000256" key="4">
    <source>
        <dbReference type="ARBA" id="ARBA00023054"/>
    </source>
</evidence>
<dbReference type="CTD" id="20213643"/>
<dbReference type="InParanoid" id="T1FXU5"/>
<dbReference type="GO" id="GO:0120231">
    <property type="term" value="C:DNA recombinase auxiliary factor complex"/>
    <property type="evidence" value="ECO:0000318"/>
    <property type="project" value="GO_Central"/>
</dbReference>
<keyword evidence="13" id="KW-1185">Reference proteome</keyword>
<dbReference type="Gene3D" id="1.10.10.10">
    <property type="entry name" value="Winged helix-like DNA-binding domain superfamily/Winged helix DNA-binding domain"/>
    <property type="match status" value="1"/>
</dbReference>
<reference evidence="13" key="1">
    <citation type="submission" date="2012-12" db="EMBL/GenBank/DDBJ databases">
        <authorList>
            <person name="Hellsten U."/>
            <person name="Grimwood J."/>
            <person name="Chapman J.A."/>
            <person name="Shapiro H."/>
            <person name="Aerts A."/>
            <person name="Otillar R.P."/>
            <person name="Terry A.Y."/>
            <person name="Boore J.L."/>
            <person name="Simakov O."/>
            <person name="Marletaz F."/>
            <person name="Cho S.-J."/>
            <person name="Edsinger-Gonzales E."/>
            <person name="Havlak P."/>
            <person name="Kuo D.-H."/>
            <person name="Larsson T."/>
            <person name="Lv J."/>
            <person name="Arendt D."/>
            <person name="Savage R."/>
            <person name="Osoegawa K."/>
            <person name="de Jong P."/>
            <person name="Lindberg D.R."/>
            <person name="Seaver E.C."/>
            <person name="Weisblat D.A."/>
            <person name="Putnam N.H."/>
            <person name="Grigoriev I.V."/>
            <person name="Rokhsar D.S."/>
        </authorList>
    </citation>
    <scope>NUCLEOTIDE SEQUENCE</scope>
</reference>
<comment type="similarity">
    <text evidence="2">Belongs to the HOP2 family.</text>
</comment>
<evidence type="ECO:0000259" key="9">
    <source>
        <dbReference type="Pfam" id="PF07106"/>
    </source>
</evidence>
<reference evidence="12" key="3">
    <citation type="submission" date="2015-06" db="UniProtKB">
        <authorList>
            <consortium name="EnsemblMetazoa"/>
        </authorList>
    </citation>
    <scope>IDENTIFICATION</scope>
</reference>
<reference evidence="11 13" key="2">
    <citation type="journal article" date="2013" name="Nature">
        <title>Insights into bilaterian evolution from three spiralian genomes.</title>
        <authorList>
            <person name="Simakov O."/>
            <person name="Marletaz F."/>
            <person name="Cho S.J."/>
            <person name="Edsinger-Gonzales E."/>
            <person name="Havlak P."/>
            <person name="Hellsten U."/>
            <person name="Kuo D.H."/>
            <person name="Larsson T."/>
            <person name="Lv J."/>
            <person name="Arendt D."/>
            <person name="Savage R."/>
            <person name="Osoegawa K."/>
            <person name="de Jong P."/>
            <person name="Grimwood J."/>
            <person name="Chapman J.A."/>
            <person name="Shapiro H."/>
            <person name="Aerts A."/>
            <person name="Otillar R.P."/>
            <person name="Terry A.Y."/>
            <person name="Boore J.L."/>
            <person name="Grigoriev I.V."/>
            <person name="Lindberg D.R."/>
            <person name="Seaver E.C."/>
            <person name="Weisblat D.A."/>
            <person name="Putnam N.H."/>
            <person name="Rokhsar D.S."/>
        </authorList>
    </citation>
    <scope>NUCLEOTIDE SEQUENCE</scope>
</reference>
<dbReference type="KEGG" id="hro:HELRODRAFT_64425"/>
<dbReference type="InterPro" id="IPR036388">
    <property type="entry name" value="WH-like_DNA-bd_sf"/>
</dbReference>
<feature type="domain" description="Leucine zipper with capping helix" evidence="10">
    <location>
        <begin position="152"/>
        <end position="209"/>
    </location>
</feature>
<dbReference type="InterPro" id="IPR010776">
    <property type="entry name" value="Hop2_WH_dom"/>
</dbReference>
<feature type="domain" description="Homologous-pairing protein 2 winged helix" evidence="9">
    <location>
        <begin position="12"/>
        <end position="71"/>
    </location>
</feature>
<dbReference type="GO" id="GO:0120230">
    <property type="term" value="F:recombinase activator activity"/>
    <property type="evidence" value="ECO:0000318"/>
    <property type="project" value="GO_Central"/>
</dbReference>
<evidence type="ECO:0000256" key="6">
    <source>
        <dbReference type="ARBA" id="ARBA00023242"/>
    </source>
</evidence>
<keyword evidence="6" id="KW-0539">Nucleus</keyword>
<comment type="subcellular location">
    <subcellularLocation>
        <location evidence="1">Nucleus</location>
    </subcellularLocation>
</comment>
<evidence type="ECO:0000256" key="1">
    <source>
        <dbReference type="ARBA" id="ARBA00004123"/>
    </source>
</evidence>
<gene>
    <name evidence="12" type="primary">20213643</name>
    <name evidence="11" type="ORF">HELRODRAFT_64425</name>
</gene>
<evidence type="ECO:0000256" key="8">
    <source>
        <dbReference type="SAM" id="Coils"/>
    </source>
</evidence>
<evidence type="ECO:0000259" key="10">
    <source>
        <dbReference type="Pfam" id="PF18517"/>
    </source>
</evidence>
<name>T1FXU5_HELRO</name>
<dbReference type="OrthoDB" id="272266at2759"/>
<evidence type="ECO:0000256" key="2">
    <source>
        <dbReference type="ARBA" id="ARBA00007922"/>
    </source>
</evidence>
<dbReference type="GO" id="GO:0010774">
    <property type="term" value="P:meiotic strand invasion involved in reciprocal meiotic recombination"/>
    <property type="evidence" value="ECO:0000318"/>
    <property type="project" value="GO_Central"/>
</dbReference>
<keyword evidence="7" id="KW-0469">Meiosis</keyword>
<dbReference type="STRING" id="6412.T1FXU5"/>
<dbReference type="PANTHER" id="PTHR15938:SF0">
    <property type="entry name" value="HOMOLOGOUS-PAIRING PROTEIN 2 HOMOLOG"/>
    <property type="match status" value="1"/>
</dbReference>
<evidence type="ECO:0000256" key="7">
    <source>
        <dbReference type="ARBA" id="ARBA00023254"/>
    </source>
</evidence>
<dbReference type="EnsemblMetazoa" id="HelroT64425">
    <property type="protein sequence ID" value="HelroP64425"/>
    <property type="gene ID" value="HelroG64425"/>
</dbReference>
<sequence length="212" mass="23600">MSKSAKDKDAQAAPAVLEYLNKQNRPYSAVDVQNNLHNVYGKTAVVKALESLAADGKIKSKVYNKQVVFVADQNQLEDVNDAEMKQMDLNIAQISENIKQLVEECKTLESTLGQLNSEMTTDDALKMKNKLAKECSILSDKLTSLKSNTNSVSPAERETIVKSHTSFTKEWKKRKRMCNDMLNAVLEGYPKSKKALIEEAGIETDEDVGVKI</sequence>
<dbReference type="HOGENOM" id="CLU_063266_2_1_1"/>
<feature type="coiled-coil region" evidence="8">
    <location>
        <begin position="84"/>
        <end position="118"/>
    </location>
</feature>
<protein>
    <recommendedName>
        <fullName evidence="3">Homologous-pairing protein 2 homolog</fullName>
    </recommendedName>
</protein>
<dbReference type="eggNOG" id="KOG4603">
    <property type="taxonomic scope" value="Eukaryota"/>
</dbReference>
<dbReference type="EMBL" id="AMQM01000622">
    <property type="status" value="NOT_ANNOTATED_CDS"/>
    <property type="molecule type" value="Genomic_DNA"/>
</dbReference>
<dbReference type="Pfam" id="PF07106">
    <property type="entry name" value="WHD_TBPIP"/>
    <property type="match status" value="1"/>
</dbReference>
<dbReference type="PANTHER" id="PTHR15938">
    <property type="entry name" value="TBP-1 INTERACTING PROTEIN"/>
    <property type="match status" value="1"/>
</dbReference>
<proteinExistence type="inferred from homology"/>
<evidence type="ECO:0000313" key="11">
    <source>
        <dbReference type="EMBL" id="ESO06399.1"/>
    </source>
</evidence>
<dbReference type="GO" id="GO:0000794">
    <property type="term" value="C:condensed nuclear chromosome"/>
    <property type="evidence" value="ECO:0000318"/>
    <property type="project" value="GO_Central"/>
</dbReference>
<dbReference type="Pfam" id="PF18517">
    <property type="entry name" value="LZ3wCH"/>
    <property type="match status" value="1"/>
</dbReference>
<dbReference type="AlphaFoldDB" id="T1FXU5"/>
<evidence type="ECO:0000313" key="13">
    <source>
        <dbReference type="Proteomes" id="UP000015101"/>
    </source>
</evidence>
<evidence type="ECO:0000313" key="12">
    <source>
        <dbReference type="EnsemblMetazoa" id="HelroP64425"/>
    </source>
</evidence>